<dbReference type="NCBIfam" id="NF002543">
    <property type="entry name" value="PRK02101.1-4"/>
    <property type="match status" value="1"/>
</dbReference>
<dbReference type="InterPro" id="IPR005583">
    <property type="entry name" value="YaaA"/>
</dbReference>
<gene>
    <name evidence="2" type="primary">yaaA</name>
    <name evidence="2" type="ORF">NE686_09695</name>
</gene>
<accession>A0ABT1SA77</accession>
<evidence type="ECO:0000313" key="3">
    <source>
        <dbReference type="Proteomes" id="UP001524478"/>
    </source>
</evidence>
<name>A0ABT1SA77_9FIRM</name>
<sequence>MEYVTILNCKNMKHLMQERKNNCGEEEAMRIIISPAKKMRIDSDDLGHRHIPEFIKDAEILLTYLRGLNYEEVKSIWKCNDRIAELNYERIRNMDLYRNLTPAILSYEGIQYQYMAPGVFEEGELEYIDEHLRILSGFYGILRPFDGVVPYRLEMQAKLIDWHFNSLYQFWNDKLAKKLFSESKYIVNLASKEYSKCISNYLDESVKFIACVFGELINGKVIEKGTFAKMARGEMVRFMAEKRIKNVEEIKGFDRLGYIFKRELSNENTYVFIKNNNEG</sequence>
<reference evidence="2 3" key="1">
    <citation type="submission" date="2022-06" db="EMBL/GenBank/DDBJ databases">
        <title>Isolation of gut microbiota from human fecal samples.</title>
        <authorList>
            <person name="Pamer E.G."/>
            <person name="Barat B."/>
            <person name="Waligurski E."/>
            <person name="Medina S."/>
            <person name="Paddock L."/>
            <person name="Mostad J."/>
        </authorList>
    </citation>
    <scope>NUCLEOTIDE SEQUENCE [LARGE SCALE GENOMIC DNA]</scope>
    <source>
        <strain evidence="2 3">DFI.7.95</strain>
    </source>
</reference>
<proteinExistence type="inferred from homology"/>
<dbReference type="PANTHER" id="PTHR30283">
    <property type="entry name" value="PEROXIDE STRESS RESPONSE PROTEIN YAAA"/>
    <property type="match status" value="1"/>
</dbReference>
<comment type="similarity">
    <text evidence="1">Belongs to the UPF0246 family.</text>
</comment>
<comment type="caution">
    <text evidence="2">The sequence shown here is derived from an EMBL/GenBank/DDBJ whole genome shotgun (WGS) entry which is preliminary data.</text>
</comment>
<evidence type="ECO:0000313" key="2">
    <source>
        <dbReference type="EMBL" id="MCQ4923358.1"/>
    </source>
</evidence>
<keyword evidence="3" id="KW-1185">Reference proteome</keyword>
<evidence type="ECO:0000256" key="1">
    <source>
        <dbReference type="HAMAP-Rule" id="MF_00652"/>
    </source>
</evidence>
<dbReference type="EMBL" id="JANGAC010000006">
    <property type="protein sequence ID" value="MCQ4923358.1"/>
    <property type="molecule type" value="Genomic_DNA"/>
</dbReference>
<dbReference type="HAMAP" id="MF_00652">
    <property type="entry name" value="UPF0246"/>
    <property type="match status" value="1"/>
</dbReference>
<dbReference type="Pfam" id="PF03883">
    <property type="entry name" value="H2O2_YaaD"/>
    <property type="match status" value="1"/>
</dbReference>
<organism evidence="2 3">
    <name type="scientific">Tissierella carlieri</name>
    <dbReference type="NCBI Taxonomy" id="689904"/>
    <lineage>
        <taxon>Bacteria</taxon>
        <taxon>Bacillati</taxon>
        <taxon>Bacillota</taxon>
        <taxon>Tissierellia</taxon>
        <taxon>Tissierellales</taxon>
        <taxon>Tissierellaceae</taxon>
        <taxon>Tissierella</taxon>
    </lineage>
</organism>
<protein>
    <recommendedName>
        <fullName evidence="1">UPF0246 protein NE686_09695</fullName>
    </recommendedName>
</protein>
<dbReference type="PANTHER" id="PTHR30283:SF4">
    <property type="entry name" value="PEROXIDE STRESS RESISTANCE PROTEIN YAAA"/>
    <property type="match status" value="1"/>
</dbReference>
<dbReference type="Proteomes" id="UP001524478">
    <property type="component" value="Unassembled WGS sequence"/>
</dbReference>